<keyword evidence="11" id="KW-1185">Reference proteome</keyword>
<evidence type="ECO:0000256" key="8">
    <source>
        <dbReference type="SAM" id="Phobius"/>
    </source>
</evidence>
<evidence type="ECO:0000256" key="2">
    <source>
        <dbReference type="ARBA" id="ARBA00022527"/>
    </source>
</evidence>
<name>A0A5C1ACI3_9BACT</name>
<evidence type="ECO:0000256" key="7">
    <source>
        <dbReference type="PROSITE-ProRule" id="PRU10141"/>
    </source>
</evidence>
<keyword evidence="8" id="KW-0472">Membrane</keyword>
<keyword evidence="2 10" id="KW-0723">Serine/threonine-protein kinase</keyword>
<dbReference type="PROSITE" id="PS00107">
    <property type="entry name" value="PROTEIN_KINASE_ATP"/>
    <property type="match status" value="1"/>
</dbReference>
<dbReference type="Gene3D" id="3.30.200.20">
    <property type="entry name" value="Phosphorylase Kinase, domain 1"/>
    <property type="match status" value="1"/>
</dbReference>
<organism evidence="10 11">
    <name type="scientific">Limnoglobus roseus</name>
    <dbReference type="NCBI Taxonomy" id="2598579"/>
    <lineage>
        <taxon>Bacteria</taxon>
        <taxon>Pseudomonadati</taxon>
        <taxon>Planctomycetota</taxon>
        <taxon>Planctomycetia</taxon>
        <taxon>Gemmatales</taxon>
        <taxon>Gemmataceae</taxon>
        <taxon>Limnoglobus</taxon>
    </lineage>
</organism>
<evidence type="ECO:0000256" key="3">
    <source>
        <dbReference type="ARBA" id="ARBA00022679"/>
    </source>
</evidence>
<keyword evidence="5 10" id="KW-0418">Kinase</keyword>
<dbReference type="Gene3D" id="1.10.510.10">
    <property type="entry name" value="Transferase(Phosphotransferase) domain 1"/>
    <property type="match status" value="1"/>
</dbReference>
<dbReference type="KEGG" id="lrs:PX52LOC_03270"/>
<keyword evidence="8" id="KW-0812">Transmembrane</keyword>
<sequence length="947" mass="102334">MSADPRVRSLIDRLLDSDATPEQVCASHPELLPEVRTRWQRVRRLRGDLDALFPPEGANGAADDAALPQVPGHRVECLLGRGGMGVVFRAWHHRLNRPVALKMMLAGAYAGPRERERFQREAEAVAGLRHPNVVQVHDAGDADGRPYFTMELVDGGSLAQTLTGAPLPVERAADLVGTLAAAVQVAHAAGVVHRDLKPANVLLAADGTPKVGDFGLARRLSDEAGLTDTGAALGTPSYMAPEQADGAAGAVGPPADVYSLGAILYELLTGRPPFCGVTAAATVQQLLSHDPAPPSRLNPCVPRDLETICLKCLQKSPRLRYGSAGDLADDLGRFRRGEAIAARPDGLARRWARRVRHRPVLTIAVAGVLVLAAALTGGALWVVSERAAVERAAEDDLREMARHREQSGWPEARAALGRALARLGGHGSADLRRRLDRADAELTLIARLDAARLAGSWSTGGKLAHARANDEYEAALRDAGVWLPGDSPETIAGRVAASDVSAALVNALDGWAELARDANQVEQILRVTRLADPDPAGWRNQARNPAVWSDKAALARVAATAPAADPCVPLFLTVAKRCRAAGIDPSEMLRRVYRTQPTDFWLNLWLAEDAYRGRRYAEAVRFCQAAVALRPDAAVAHNNLGLSLLGRDPRFGEAVEYFQDALRLDPEAHPVRLNLANALTGSLRHAEAIEHTRVALRVEPNSAVLHAMLARNLEGLKADDEALAEHRRAVECDDRNFDAQQGLRNFFLRRGRAEEARAVWKKALALNPPDHAAWYGYAELCLYLGREDEYRAARRDLLARFAGVTGPLVAERVSRACLLLPVEGDEGRKAAALVERVAAADHRQYAAYLAHFQFLQGLADYRHGRFDRAAAAMRGEASRALGPAPKLVLAMALHQSGQVADARQALAAAVTGHDWSASAVRDQDGWICHALRREAETMIPADPPTKK</sequence>
<dbReference type="SUPFAM" id="SSF48452">
    <property type="entry name" value="TPR-like"/>
    <property type="match status" value="2"/>
</dbReference>
<dbReference type="AlphaFoldDB" id="A0A5C1ACI3"/>
<dbReference type="InterPro" id="IPR017441">
    <property type="entry name" value="Protein_kinase_ATP_BS"/>
</dbReference>
<dbReference type="PROSITE" id="PS50011">
    <property type="entry name" value="PROTEIN_KINASE_DOM"/>
    <property type="match status" value="1"/>
</dbReference>
<keyword evidence="3" id="KW-0808">Transferase</keyword>
<keyword evidence="6 7" id="KW-0067">ATP-binding</keyword>
<dbReference type="InterPro" id="IPR019734">
    <property type="entry name" value="TPR_rpt"/>
</dbReference>
<dbReference type="CDD" id="cd14014">
    <property type="entry name" value="STKc_PknB_like"/>
    <property type="match status" value="1"/>
</dbReference>
<evidence type="ECO:0000313" key="10">
    <source>
        <dbReference type="EMBL" id="QEL16325.1"/>
    </source>
</evidence>
<dbReference type="InterPro" id="IPR000719">
    <property type="entry name" value="Prot_kinase_dom"/>
</dbReference>
<gene>
    <name evidence="10" type="ORF">PX52LOC_03270</name>
</gene>
<keyword evidence="4 7" id="KW-0547">Nucleotide-binding</keyword>
<dbReference type="GO" id="GO:0005524">
    <property type="term" value="F:ATP binding"/>
    <property type="evidence" value="ECO:0007669"/>
    <property type="project" value="UniProtKB-UniRule"/>
</dbReference>
<dbReference type="EMBL" id="CP042425">
    <property type="protein sequence ID" value="QEL16325.1"/>
    <property type="molecule type" value="Genomic_DNA"/>
</dbReference>
<dbReference type="InterPro" id="IPR011990">
    <property type="entry name" value="TPR-like_helical_dom_sf"/>
</dbReference>
<dbReference type="SMART" id="SM00028">
    <property type="entry name" value="TPR"/>
    <property type="match status" value="5"/>
</dbReference>
<accession>A0A5C1ACI3</accession>
<reference evidence="11" key="1">
    <citation type="submission" date="2019-08" db="EMBL/GenBank/DDBJ databases">
        <title>Limnoglobus roseus gen. nov., sp. nov., a novel freshwater planctomycete with a giant genome from the family Gemmataceae.</title>
        <authorList>
            <person name="Kulichevskaya I.S."/>
            <person name="Naumoff D.G."/>
            <person name="Miroshnikov K."/>
            <person name="Ivanova A."/>
            <person name="Philippov D.A."/>
            <person name="Hakobyan A."/>
            <person name="Rijpstra I.C."/>
            <person name="Sinninghe Damste J.S."/>
            <person name="Liesack W."/>
            <person name="Dedysh S.N."/>
        </authorList>
    </citation>
    <scope>NUCLEOTIDE SEQUENCE [LARGE SCALE GENOMIC DNA]</scope>
    <source>
        <strain evidence="11">PX52</strain>
    </source>
</reference>
<dbReference type="RefSeq" id="WP_149111067.1">
    <property type="nucleotide sequence ID" value="NZ_CP042425.1"/>
</dbReference>
<dbReference type="PROSITE" id="PS00108">
    <property type="entry name" value="PROTEIN_KINASE_ST"/>
    <property type="match status" value="1"/>
</dbReference>
<feature type="binding site" evidence="7">
    <location>
        <position position="102"/>
    </location>
    <ligand>
        <name>ATP</name>
        <dbReference type="ChEBI" id="CHEBI:30616"/>
    </ligand>
</feature>
<dbReference type="GO" id="GO:0004674">
    <property type="term" value="F:protein serine/threonine kinase activity"/>
    <property type="evidence" value="ECO:0007669"/>
    <property type="project" value="UniProtKB-KW"/>
</dbReference>
<dbReference type="InterPro" id="IPR008271">
    <property type="entry name" value="Ser/Thr_kinase_AS"/>
</dbReference>
<dbReference type="OrthoDB" id="225358at2"/>
<proteinExistence type="predicted"/>
<dbReference type="Proteomes" id="UP000324974">
    <property type="component" value="Chromosome"/>
</dbReference>
<feature type="domain" description="Protein kinase" evidence="9">
    <location>
        <begin position="73"/>
        <end position="334"/>
    </location>
</feature>
<dbReference type="InterPro" id="IPR011009">
    <property type="entry name" value="Kinase-like_dom_sf"/>
</dbReference>
<protein>
    <recommendedName>
        <fullName evidence="1">non-specific serine/threonine protein kinase</fullName>
        <ecNumber evidence="1">2.7.11.1</ecNumber>
    </recommendedName>
</protein>
<evidence type="ECO:0000256" key="6">
    <source>
        <dbReference type="ARBA" id="ARBA00022840"/>
    </source>
</evidence>
<evidence type="ECO:0000259" key="9">
    <source>
        <dbReference type="PROSITE" id="PS50011"/>
    </source>
</evidence>
<dbReference type="FunFam" id="1.10.510.10:FF:000021">
    <property type="entry name" value="Serine/threonine protein kinase"/>
    <property type="match status" value="1"/>
</dbReference>
<keyword evidence="8" id="KW-1133">Transmembrane helix</keyword>
<dbReference type="EC" id="2.7.11.1" evidence="1"/>
<evidence type="ECO:0000256" key="5">
    <source>
        <dbReference type="ARBA" id="ARBA00022777"/>
    </source>
</evidence>
<evidence type="ECO:0000256" key="4">
    <source>
        <dbReference type="ARBA" id="ARBA00022741"/>
    </source>
</evidence>
<dbReference type="SMART" id="SM00220">
    <property type="entry name" value="S_TKc"/>
    <property type="match status" value="1"/>
</dbReference>
<evidence type="ECO:0000256" key="1">
    <source>
        <dbReference type="ARBA" id="ARBA00012513"/>
    </source>
</evidence>
<dbReference type="Pfam" id="PF14559">
    <property type="entry name" value="TPR_19"/>
    <property type="match status" value="1"/>
</dbReference>
<dbReference type="Pfam" id="PF00069">
    <property type="entry name" value="Pkinase"/>
    <property type="match status" value="1"/>
</dbReference>
<evidence type="ECO:0000313" key="11">
    <source>
        <dbReference type="Proteomes" id="UP000324974"/>
    </source>
</evidence>
<dbReference type="PANTHER" id="PTHR43289">
    <property type="entry name" value="MITOGEN-ACTIVATED PROTEIN KINASE KINASE KINASE 20-RELATED"/>
    <property type="match status" value="1"/>
</dbReference>
<dbReference type="SUPFAM" id="SSF56112">
    <property type="entry name" value="Protein kinase-like (PK-like)"/>
    <property type="match status" value="1"/>
</dbReference>
<dbReference type="Gene3D" id="1.25.40.10">
    <property type="entry name" value="Tetratricopeptide repeat domain"/>
    <property type="match status" value="2"/>
</dbReference>
<feature type="transmembrane region" description="Helical" evidence="8">
    <location>
        <begin position="360"/>
        <end position="383"/>
    </location>
</feature>
<dbReference type="PANTHER" id="PTHR43289:SF6">
    <property type="entry name" value="SERINE_THREONINE-PROTEIN KINASE NEKL-3"/>
    <property type="match status" value="1"/>
</dbReference>